<evidence type="ECO:0000256" key="4">
    <source>
        <dbReference type="PIRSR" id="PIRSR038193-1"/>
    </source>
</evidence>
<dbReference type="PANTHER" id="PTHR11769">
    <property type="entry name" value="HYALURONIDASE"/>
    <property type="match status" value="1"/>
</dbReference>
<feature type="active site" description="Proton donor" evidence="4">
    <location>
        <position position="129"/>
    </location>
</feature>
<dbReference type="AlphaFoldDB" id="A0AAW0Y8E3"/>
<keyword evidence="6" id="KW-0378">Hydrolase</keyword>
<dbReference type="InterPro" id="IPR013785">
    <property type="entry name" value="Aldolase_TIM"/>
</dbReference>
<dbReference type="InterPro" id="IPR017853">
    <property type="entry name" value="GH"/>
</dbReference>
<evidence type="ECO:0000313" key="7">
    <source>
        <dbReference type="EMBL" id="KAK8752985.1"/>
    </source>
</evidence>
<evidence type="ECO:0000256" key="2">
    <source>
        <dbReference type="ARBA" id="ARBA00023157"/>
    </source>
</evidence>
<dbReference type="PANTHER" id="PTHR11769:SF35">
    <property type="entry name" value="HYALURONIDASE"/>
    <property type="match status" value="1"/>
</dbReference>
<evidence type="ECO:0000256" key="6">
    <source>
        <dbReference type="RuleBase" id="RU610713"/>
    </source>
</evidence>
<dbReference type="Gene3D" id="3.20.20.70">
    <property type="entry name" value="Aldolase class I"/>
    <property type="match status" value="1"/>
</dbReference>
<evidence type="ECO:0000256" key="3">
    <source>
        <dbReference type="PIRNR" id="PIRNR038193"/>
    </source>
</evidence>
<feature type="disulfide bond" evidence="5">
    <location>
        <begin position="46"/>
        <end position="324"/>
    </location>
</feature>
<keyword evidence="6" id="KW-0326">Glycosidase</keyword>
<dbReference type="PRINTS" id="PR00846">
    <property type="entry name" value="GLHYDRLASE56"/>
</dbReference>
<sequence length="381" mass="43245">MKIMATRSLGCPGTWVSVGVLLWVVAMSRPCFARFTVYWNSPTGNCAKFGVHIDASAFGIVQNTDDVFYGDKVTIFYNPGAFPYLNNSTAVNGGIPQNGNLTHHLQVFTDKVHQQMQVNFSGVAVLDFETYYPSLDMSLPEYRQASREWVVDHYPELPPTEVDELAEATFNATARDFFEVLLWQGRQLRPGALWGYYHYPYCHNYNPGTANCKSTVMEHNNEMLWLIQMSSALYPSIYIFKDSGWDPATRRLNAQGRLGEAIRMRERAGVNIPILPYFWYRYHDSESYLSPLDVVNTLGYTKVLGLEGAVVWGSREDVATKEQCLSLKEYVEGQLGPLVQYLENLPQVTLRYVINSKKLLKRVAKKALKAAKRRSSSVTKL</sequence>
<dbReference type="EMBL" id="JARKIK010000003">
    <property type="protein sequence ID" value="KAK8752985.1"/>
    <property type="molecule type" value="Genomic_DNA"/>
</dbReference>
<dbReference type="Pfam" id="PF01630">
    <property type="entry name" value="Glyco_hydro_56"/>
    <property type="match status" value="1"/>
</dbReference>
<evidence type="ECO:0000256" key="1">
    <source>
        <dbReference type="ARBA" id="ARBA00008871"/>
    </source>
</evidence>
<evidence type="ECO:0000313" key="8">
    <source>
        <dbReference type="Proteomes" id="UP001445076"/>
    </source>
</evidence>
<dbReference type="Proteomes" id="UP001445076">
    <property type="component" value="Unassembled WGS sequence"/>
</dbReference>
<dbReference type="GO" id="GO:0004415">
    <property type="term" value="F:hyalurononglucosaminidase activity"/>
    <property type="evidence" value="ECO:0007669"/>
    <property type="project" value="UniProtKB-UniRule"/>
</dbReference>
<evidence type="ECO:0000256" key="5">
    <source>
        <dbReference type="PIRSR" id="PIRSR038193-3"/>
    </source>
</evidence>
<gene>
    <name evidence="7" type="ORF">OTU49_001797</name>
</gene>
<protein>
    <recommendedName>
        <fullName evidence="6">Hyaluronidase</fullName>
        <ecNumber evidence="6">3.2.1.35</ecNumber>
    </recommendedName>
</protein>
<proteinExistence type="inferred from homology"/>
<comment type="similarity">
    <text evidence="1 3 6">Belongs to the glycosyl hydrolase 56 family.</text>
</comment>
<dbReference type="InterPro" id="IPR018155">
    <property type="entry name" value="Hyaluronidase"/>
</dbReference>
<dbReference type="PIRSF" id="PIRSF038193">
    <property type="entry name" value="Hyaluronidase"/>
    <property type="match status" value="1"/>
</dbReference>
<dbReference type="GO" id="GO:0005975">
    <property type="term" value="P:carbohydrate metabolic process"/>
    <property type="evidence" value="ECO:0007669"/>
    <property type="project" value="UniProtKB-UniRule"/>
</dbReference>
<organism evidence="7 8">
    <name type="scientific">Cherax quadricarinatus</name>
    <name type="common">Australian red claw crayfish</name>
    <dbReference type="NCBI Taxonomy" id="27406"/>
    <lineage>
        <taxon>Eukaryota</taxon>
        <taxon>Metazoa</taxon>
        <taxon>Ecdysozoa</taxon>
        <taxon>Arthropoda</taxon>
        <taxon>Crustacea</taxon>
        <taxon>Multicrustacea</taxon>
        <taxon>Malacostraca</taxon>
        <taxon>Eumalacostraca</taxon>
        <taxon>Eucarida</taxon>
        <taxon>Decapoda</taxon>
        <taxon>Pleocyemata</taxon>
        <taxon>Astacidea</taxon>
        <taxon>Parastacoidea</taxon>
        <taxon>Parastacidae</taxon>
        <taxon>Cherax</taxon>
    </lineage>
</organism>
<dbReference type="EC" id="3.2.1.35" evidence="6"/>
<accession>A0AAW0Y8E3</accession>
<dbReference type="GO" id="GO:0030214">
    <property type="term" value="P:hyaluronan catabolic process"/>
    <property type="evidence" value="ECO:0007669"/>
    <property type="project" value="TreeGrafter"/>
</dbReference>
<dbReference type="SUPFAM" id="SSF51445">
    <property type="entry name" value="(Trans)glycosidases"/>
    <property type="match status" value="1"/>
</dbReference>
<keyword evidence="2 5" id="KW-1015">Disulfide bond</keyword>
<comment type="catalytic activity">
    <reaction evidence="6">
        <text>Random hydrolysis of (1-&gt;4)-linkages between N-acetyl-beta-D-glucosamine and D-glucuronate residues in hyaluronate.</text>
        <dbReference type="EC" id="3.2.1.35"/>
    </reaction>
</comment>
<feature type="disulfide bond" evidence="5">
    <location>
        <begin position="202"/>
        <end position="212"/>
    </location>
</feature>
<name>A0AAW0Y8E3_CHEQU</name>
<comment type="caution">
    <text evidence="7">The sequence shown here is derived from an EMBL/GenBank/DDBJ whole genome shotgun (WGS) entry which is preliminary data.</text>
</comment>
<reference evidence="7 8" key="1">
    <citation type="journal article" date="2024" name="BMC Genomics">
        <title>Genome assembly of redclaw crayfish (Cherax quadricarinatus) provides insights into its immune adaptation and hypoxia tolerance.</title>
        <authorList>
            <person name="Liu Z."/>
            <person name="Zheng J."/>
            <person name="Li H."/>
            <person name="Fang K."/>
            <person name="Wang S."/>
            <person name="He J."/>
            <person name="Zhou D."/>
            <person name="Weng S."/>
            <person name="Chi M."/>
            <person name="Gu Z."/>
            <person name="He J."/>
            <person name="Li F."/>
            <person name="Wang M."/>
        </authorList>
    </citation>
    <scope>NUCLEOTIDE SEQUENCE [LARGE SCALE GENOMIC DNA]</scope>
    <source>
        <strain evidence="7">ZL_2023a</strain>
    </source>
</reference>
<keyword evidence="8" id="KW-1185">Reference proteome</keyword>